<organism evidence="2 3">
    <name type="scientific">Tsukamurella paurometabola</name>
    <name type="common">Corynebacterium paurometabolum</name>
    <dbReference type="NCBI Taxonomy" id="2061"/>
    <lineage>
        <taxon>Bacteria</taxon>
        <taxon>Bacillati</taxon>
        <taxon>Actinomycetota</taxon>
        <taxon>Actinomycetes</taxon>
        <taxon>Mycobacteriales</taxon>
        <taxon>Tsukamurellaceae</taxon>
        <taxon>Tsukamurella</taxon>
    </lineage>
</organism>
<proteinExistence type="predicted"/>
<protein>
    <submittedName>
        <fullName evidence="2">Helix-turn-helix domain-containing protein</fullName>
    </submittedName>
</protein>
<evidence type="ECO:0000259" key="1">
    <source>
        <dbReference type="Pfam" id="PF12728"/>
    </source>
</evidence>
<keyword evidence="3" id="KW-1185">Reference proteome</keyword>
<dbReference type="Proteomes" id="UP000676853">
    <property type="component" value="Unassembled WGS sequence"/>
</dbReference>
<dbReference type="InterPro" id="IPR009061">
    <property type="entry name" value="DNA-bd_dom_put_sf"/>
</dbReference>
<reference evidence="2 3" key="1">
    <citation type="submission" date="2021-04" db="EMBL/GenBank/DDBJ databases">
        <title>Whole genome sequence analysis of a thiophenic sulfur metabolizing bacteria.</title>
        <authorList>
            <person name="Akhtar N."/>
            <person name="Akram J."/>
            <person name="Aslam A."/>
        </authorList>
    </citation>
    <scope>NUCLEOTIDE SEQUENCE [LARGE SCALE GENOMIC DNA]</scope>
    <source>
        <strain evidence="2 3">3OW</strain>
    </source>
</reference>
<dbReference type="NCBIfam" id="TIGR01764">
    <property type="entry name" value="excise"/>
    <property type="match status" value="1"/>
</dbReference>
<gene>
    <name evidence="2" type="ORF">KFZ73_17000</name>
</gene>
<comment type="caution">
    <text evidence="2">The sequence shown here is derived from an EMBL/GenBank/DDBJ whole genome shotgun (WGS) entry which is preliminary data.</text>
</comment>
<dbReference type="InterPro" id="IPR010093">
    <property type="entry name" value="SinI_DNA-bd"/>
</dbReference>
<accession>A0ABS5NF56</accession>
<dbReference type="SUPFAM" id="SSF46955">
    <property type="entry name" value="Putative DNA-binding domain"/>
    <property type="match status" value="1"/>
</dbReference>
<feature type="domain" description="Helix-turn-helix" evidence="1">
    <location>
        <begin position="15"/>
        <end position="57"/>
    </location>
</feature>
<sequence>MTVTLPADRIGRTVAARRVGVSAPTVSRWIDRGLIAGYRVGGRIYVSEAEIDGLLANARIPVSVP</sequence>
<evidence type="ECO:0000313" key="3">
    <source>
        <dbReference type="Proteomes" id="UP000676853"/>
    </source>
</evidence>
<dbReference type="InterPro" id="IPR041657">
    <property type="entry name" value="HTH_17"/>
</dbReference>
<evidence type="ECO:0000313" key="2">
    <source>
        <dbReference type="EMBL" id="MBS4102931.1"/>
    </source>
</evidence>
<dbReference type="Pfam" id="PF12728">
    <property type="entry name" value="HTH_17"/>
    <property type="match status" value="1"/>
</dbReference>
<name>A0ABS5NF56_TSUPA</name>
<dbReference type="RefSeq" id="WP_212554473.1">
    <property type="nucleotide sequence ID" value="NZ_JAGXOE010000045.1"/>
</dbReference>
<dbReference type="EMBL" id="JAGXOE010000045">
    <property type="protein sequence ID" value="MBS4102931.1"/>
    <property type="molecule type" value="Genomic_DNA"/>
</dbReference>